<evidence type="ECO:0000256" key="3">
    <source>
        <dbReference type="ARBA" id="ARBA00023163"/>
    </source>
</evidence>
<dbReference type="Pfam" id="PF00392">
    <property type="entry name" value="GntR"/>
    <property type="match status" value="1"/>
</dbReference>
<keyword evidence="2" id="KW-0238">DNA-binding</keyword>
<dbReference type="PANTHER" id="PTHR43537">
    <property type="entry name" value="TRANSCRIPTIONAL REGULATOR, GNTR FAMILY"/>
    <property type="match status" value="1"/>
</dbReference>
<evidence type="ECO:0000256" key="1">
    <source>
        <dbReference type="ARBA" id="ARBA00023015"/>
    </source>
</evidence>
<dbReference type="GO" id="GO:0003677">
    <property type="term" value="F:DNA binding"/>
    <property type="evidence" value="ECO:0007669"/>
    <property type="project" value="UniProtKB-KW"/>
</dbReference>
<dbReference type="SUPFAM" id="SSF46785">
    <property type="entry name" value="Winged helix' DNA-binding domain"/>
    <property type="match status" value="1"/>
</dbReference>
<dbReference type="GO" id="GO:0003700">
    <property type="term" value="F:DNA-binding transcription factor activity"/>
    <property type="evidence" value="ECO:0007669"/>
    <property type="project" value="InterPro"/>
</dbReference>
<evidence type="ECO:0000256" key="2">
    <source>
        <dbReference type="ARBA" id="ARBA00023125"/>
    </source>
</evidence>
<name>A0A3Q9J557_9MICO</name>
<dbReference type="RefSeq" id="WP_233437382.1">
    <property type="nucleotide sequence ID" value="NZ_CP031422.1"/>
</dbReference>
<reference evidence="5 6" key="1">
    <citation type="submission" date="2018-08" db="EMBL/GenBank/DDBJ databases">
        <title>Microbacterium oxydans strain HG3.</title>
        <authorList>
            <person name="ORTET P."/>
        </authorList>
    </citation>
    <scope>NUCLEOTIDE SEQUENCE [LARGE SCALE GENOMIC DNA]</scope>
    <source>
        <strain evidence="5 6">HG3</strain>
    </source>
</reference>
<dbReference type="Gene3D" id="1.10.10.10">
    <property type="entry name" value="Winged helix-like DNA-binding domain superfamily/Winged helix DNA-binding domain"/>
    <property type="match status" value="1"/>
</dbReference>
<dbReference type="KEGG" id="moy:CVS54_00816"/>
<dbReference type="PANTHER" id="PTHR43537:SF45">
    <property type="entry name" value="GNTR FAMILY REGULATORY PROTEIN"/>
    <property type="match status" value="1"/>
</dbReference>
<dbReference type="EMBL" id="CP031422">
    <property type="protein sequence ID" value="AZS39506.1"/>
    <property type="molecule type" value="Genomic_DNA"/>
</dbReference>
<dbReference type="PROSITE" id="PS50949">
    <property type="entry name" value="HTH_GNTR"/>
    <property type="match status" value="1"/>
</dbReference>
<evidence type="ECO:0000313" key="6">
    <source>
        <dbReference type="Proteomes" id="UP000274841"/>
    </source>
</evidence>
<sequence>MALSGGPLERRSMSDEAYNRLQDAIISGELRPGERLRDYELAERLGTSKTPIRHALDRLADHGLVEMQRNRYTRVAPIDLDQVRNAVDLFGDIWIGSVRHVMPLIQDDDLAYLAELADEMSAAIKSRDVAGFGVALRGTATGFARIEGNASRAVIIERLGPQIRRFGQHARDAFDWEGVGGFVDSLRSAILERDAVGTRAVLVTFFDEVLPAIIDRAEEQELTRPEIGD</sequence>
<dbReference type="InterPro" id="IPR036388">
    <property type="entry name" value="WH-like_DNA-bd_sf"/>
</dbReference>
<evidence type="ECO:0000313" key="5">
    <source>
        <dbReference type="EMBL" id="AZS39506.1"/>
    </source>
</evidence>
<dbReference type="SMART" id="SM00345">
    <property type="entry name" value="HTH_GNTR"/>
    <property type="match status" value="1"/>
</dbReference>
<proteinExistence type="predicted"/>
<dbReference type="InterPro" id="IPR000524">
    <property type="entry name" value="Tscrpt_reg_HTH_GntR"/>
</dbReference>
<evidence type="ECO:0000259" key="4">
    <source>
        <dbReference type="PROSITE" id="PS50949"/>
    </source>
</evidence>
<gene>
    <name evidence="5" type="primary">mce2R</name>
    <name evidence="5" type="ORF">CVS54_00816</name>
</gene>
<accession>A0A3Q9J557</accession>
<dbReference type="AlphaFoldDB" id="A0A3Q9J557"/>
<dbReference type="InterPro" id="IPR036390">
    <property type="entry name" value="WH_DNA-bd_sf"/>
</dbReference>
<dbReference type="CDD" id="cd07377">
    <property type="entry name" value="WHTH_GntR"/>
    <property type="match status" value="1"/>
</dbReference>
<protein>
    <submittedName>
        <fullName evidence="5">HTH-type transcriptional regulator Mce2R</fullName>
    </submittedName>
</protein>
<keyword evidence="1" id="KW-0805">Transcription regulation</keyword>
<keyword evidence="3" id="KW-0804">Transcription</keyword>
<dbReference type="Proteomes" id="UP000274841">
    <property type="component" value="Chromosome"/>
</dbReference>
<feature type="domain" description="HTH gntR-type" evidence="4">
    <location>
        <begin position="11"/>
        <end position="78"/>
    </location>
</feature>
<organism evidence="5 6">
    <name type="scientific">Microbacterium oxydans</name>
    <dbReference type="NCBI Taxonomy" id="82380"/>
    <lineage>
        <taxon>Bacteria</taxon>
        <taxon>Bacillati</taxon>
        <taxon>Actinomycetota</taxon>
        <taxon>Actinomycetes</taxon>
        <taxon>Micrococcales</taxon>
        <taxon>Microbacteriaceae</taxon>
        <taxon>Microbacterium</taxon>
    </lineage>
</organism>